<evidence type="ECO:0000313" key="3">
    <source>
        <dbReference type="Proteomes" id="UP000241808"/>
    </source>
</evidence>
<dbReference type="Proteomes" id="UP000241808">
    <property type="component" value="Unassembled WGS sequence"/>
</dbReference>
<reference evidence="2 3" key="1">
    <citation type="submission" date="2018-04" db="EMBL/GenBank/DDBJ databases">
        <title>Genomic Encyclopedia of Archaeal and Bacterial Type Strains, Phase II (KMG-II): from individual species to whole genera.</title>
        <authorList>
            <person name="Goeker M."/>
        </authorList>
    </citation>
    <scope>NUCLEOTIDE SEQUENCE [LARGE SCALE GENOMIC DNA]</scope>
    <source>
        <strain evidence="2 3">DSM 25521</strain>
    </source>
</reference>
<keyword evidence="3" id="KW-1185">Reference proteome</keyword>
<dbReference type="EMBL" id="PZZL01000013">
    <property type="protein sequence ID" value="PTM50661.1"/>
    <property type="molecule type" value="Genomic_DNA"/>
</dbReference>
<protein>
    <submittedName>
        <fullName evidence="2">Uncharacterized protein</fullName>
    </submittedName>
</protein>
<comment type="caution">
    <text evidence="2">The sequence shown here is derived from an EMBL/GenBank/DDBJ whole genome shotgun (WGS) entry which is preliminary data.</text>
</comment>
<proteinExistence type="predicted"/>
<feature type="non-terminal residue" evidence="2">
    <location>
        <position position="1"/>
    </location>
</feature>
<evidence type="ECO:0000313" key="2">
    <source>
        <dbReference type="EMBL" id="PTM50661.1"/>
    </source>
</evidence>
<gene>
    <name evidence="2" type="ORF">C8P69_11348</name>
    <name evidence="1" type="ORF">C8P69_1513</name>
</gene>
<organism evidence="2 3">
    <name type="scientific">Phreatobacter oligotrophus</name>
    <dbReference type="NCBI Taxonomy" id="1122261"/>
    <lineage>
        <taxon>Bacteria</taxon>
        <taxon>Pseudomonadati</taxon>
        <taxon>Pseudomonadota</taxon>
        <taxon>Alphaproteobacteria</taxon>
        <taxon>Hyphomicrobiales</taxon>
        <taxon>Phreatobacteraceae</taxon>
        <taxon>Phreatobacter</taxon>
    </lineage>
</organism>
<sequence length="27" mass="2852">SLAILAYNMKRAIAVVGVAPILRAIRA</sequence>
<dbReference type="AlphaFoldDB" id="A0A2T4YXH6"/>
<dbReference type="EMBL" id="PZZL01000051">
    <property type="protein sequence ID" value="PTM38436.1"/>
    <property type="molecule type" value="Genomic_DNA"/>
</dbReference>
<name>A0A2T4YXH6_9HYPH</name>
<accession>A0A2T4YXH6</accession>
<evidence type="ECO:0000313" key="1">
    <source>
        <dbReference type="EMBL" id="PTM38436.1"/>
    </source>
</evidence>